<comment type="subcellular location">
    <subcellularLocation>
        <location evidence="2">Nucleus</location>
    </subcellularLocation>
</comment>
<dbReference type="GO" id="GO:0004518">
    <property type="term" value="F:nuclease activity"/>
    <property type="evidence" value="ECO:0007669"/>
    <property type="project" value="UniProtKB-KW"/>
</dbReference>
<dbReference type="EMBL" id="UYJE01007355">
    <property type="protein sequence ID" value="VDI54040.1"/>
    <property type="molecule type" value="Genomic_DNA"/>
</dbReference>
<sequence length="249" mass="28911">MAEVYLLLQDLITQTEDDSIDKLYQSHKSVSKRKLVFSVVSCLAAKRRHIARVENYDENVIPQYTSDDFKNRFRMSRSTSDALVLSLSPQLTIYIVGGQVLCMTREFSSASDYKERMFPGNTHLIGEAAYSLSQWVMTPFKDFGNLSAEQKRYNYIHSSSRMCIERAFGALKGRFRRLRYIDMKDMPEVVKFVLSCCTLHEVCLANFDDFDEYIEEGLNANEEINDFQDFLRRRPSAQHKRQSIVDMLG</sequence>
<keyword evidence="7" id="KW-0539">Nucleus</keyword>
<dbReference type="GO" id="GO:0016787">
    <property type="term" value="F:hydrolase activity"/>
    <property type="evidence" value="ECO:0007669"/>
    <property type="project" value="UniProtKB-KW"/>
</dbReference>
<dbReference type="OrthoDB" id="6147640at2759"/>
<gene>
    <name evidence="9" type="ORF">MGAL_10B083855</name>
</gene>
<proteinExistence type="inferred from homology"/>
<dbReference type="InterPro" id="IPR027806">
    <property type="entry name" value="HARBI1_dom"/>
</dbReference>
<evidence type="ECO:0000256" key="3">
    <source>
        <dbReference type="ARBA" id="ARBA00006958"/>
    </source>
</evidence>
<protein>
    <recommendedName>
        <fullName evidence="8">DDE Tnp4 domain-containing protein</fullName>
    </recommendedName>
</protein>
<dbReference type="Pfam" id="PF13359">
    <property type="entry name" value="DDE_Tnp_4"/>
    <property type="match status" value="1"/>
</dbReference>
<evidence type="ECO:0000256" key="5">
    <source>
        <dbReference type="ARBA" id="ARBA00022723"/>
    </source>
</evidence>
<keyword evidence="6" id="KW-0378">Hydrolase</keyword>
<evidence type="ECO:0000313" key="9">
    <source>
        <dbReference type="EMBL" id="VDI54040.1"/>
    </source>
</evidence>
<evidence type="ECO:0000256" key="4">
    <source>
        <dbReference type="ARBA" id="ARBA00022722"/>
    </source>
</evidence>
<evidence type="ECO:0000256" key="1">
    <source>
        <dbReference type="ARBA" id="ARBA00001968"/>
    </source>
</evidence>
<dbReference type="Proteomes" id="UP000596742">
    <property type="component" value="Unassembled WGS sequence"/>
</dbReference>
<evidence type="ECO:0000259" key="8">
    <source>
        <dbReference type="Pfam" id="PF13359"/>
    </source>
</evidence>
<comment type="similarity">
    <text evidence="3">Belongs to the HARBI1 family.</text>
</comment>
<dbReference type="PANTHER" id="PTHR22930:SF85">
    <property type="entry name" value="GH03217P-RELATED"/>
    <property type="match status" value="1"/>
</dbReference>
<feature type="domain" description="DDE Tnp4" evidence="8">
    <location>
        <begin position="108"/>
        <end position="200"/>
    </location>
</feature>
<keyword evidence="10" id="KW-1185">Reference proteome</keyword>
<evidence type="ECO:0000256" key="2">
    <source>
        <dbReference type="ARBA" id="ARBA00004123"/>
    </source>
</evidence>
<evidence type="ECO:0000256" key="7">
    <source>
        <dbReference type="ARBA" id="ARBA00023242"/>
    </source>
</evidence>
<keyword evidence="4" id="KW-0540">Nuclease</keyword>
<organism evidence="9 10">
    <name type="scientific">Mytilus galloprovincialis</name>
    <name type="common">Mediterranean mussel</name>
    <dbReference type="NCBI Taxonomy" id="29158"/>
    <lineage>
        <taxon>Eukaryota</taxon>
        <taxon>Metazoa</taxon>
        <taxon>Spiralia</taxon>
        <taxon>Lophotrochozoa</taxon>
        <taxon>Mollusca</taxon>
        <taxon>Bivalvia</taxon>
        <taxon>Autobranchia</taxon>
        <taxon>Pteriomorphia</taxon>
        <taxon>Mytilida</taxon>
        <taxon>Mytiloidea</taxon>
        <taxon>Mytilidae</taxon>
        <taxon>Mytilinae</taxon>
        <taxon>Mytilus</taxon>
    </lineage>
</organism>
<dbReference type="PANTHER" id="PTHR22930">
    <property type="match status" value="1"/>
</dbReference>
<dbReference type="AlphaFoldDB" id="A0A8B6FTC6"/>
<evidence type="ECO:0000256" key="6">
    <source>
        <dbReference type="ARBA" id="ARBA00022801"/>
    </source>
</evidence>
<accession>A0A8B6FTC6</accession>
<dbReference type="InterPro" id="IPR045249">
    <property type="entry name" value="HARBI1-like"/>
</dbReference>
<dbReference type="GO" id="GO:0046872">
    <property type="term" value="F:metal ion binding"/>
    <property type="evidence" value="ECO:0007669"/>
    <property type="project" value="UniProtKB-KW"/>
</dbReference>
<dbReference type="GO" id="GO:0005634">
    <property type="term" value="C:nucleus"/>
    <property type="evidence" value="ECO:0007669"/>
    <property type="project" value="UniProtKB-SubCell"/>
</dbReference>
<comment type="caution">
    <text evidence="9">The sequence shown here is derived from an EMBL/GenBank/DDBJ whole genome shotgun (WGS) entry which is preliminary data.</text>
</comment>
<reference evidence="9" key="1">
    <citation type="submission" date="2018-11" db="EMBL/GenBank/DDBJ databases">
        <authorList>
            <person name="Alioto T."/>
            <person name="Alioto T."/>
        </authorList>
    </citation>
    <scope>NUCLEOTIDE SEQUENCE</scope>
</reference>
<keyword evidence="5" id="KW-0479">Metal-binding</keyword>
<comment type="cofactor">
    <cofactor evidence="1">
        <name>a divalent metal cation</name>
        <dbReference type="ChEBI" id="CHEBI:60240"/>
    </cofactor>
</comment>
<name>A0A8B6FTC6_MYTGA</name>
<evidence type="ECO:0000313" key="10">
    <source>
        <dbReference type="Proteomes" id="UP000596742"/>
    </source>
</evidence>